<reference evidence="1 2" key="1">
    <citation type="journal article" date="2023" name="Plants (Basel)">
        <title>Bridging the Gap: Combining Genomics and Transcriptomics Approaches to Understand Stylosanthes scabra, an Orphan Legume from the Brazilian Caatinga.</title>
        <authorList>
            <person name="Ferreira-Neto J.R.C."/>
            <person name="da Silva M.D."/>
            <person name="Binneck E."/>
            <person name="de Melo N.F."/>
            <person name="da Silva R.H."/>
            <person name="de Melo A.L.T.M."/>
            <person name="Pandolfi V."/>
            <person name="Bustamante F.O."/>
            <person name="Brasileiro-Vidal A.C."/>
            <person name="Benko-Iseppon A.M."/>
        </authorList>
    </citation>
    <scope>NUCLEOTIDE SEQUENCE [LARGE SCALE GENOMIC DNA]</scope>
    <source>
        <tissue evidence="1">Leaves</tissue>
    </source>
</reference>
<gene>
    <name evidence="1" type="ORF">PIB30_056321</name>
</gene>
<sequence>MTSSASWATSLIWRRTSFSISFLIFPSEVLRSTFIMLSSLSRDLTLPSTPHSRLPSRASIWDKFSRTKETTLSAITFTRVLSVCMENSRFDLCLETELIE</sequence>
<proteinExistence type="predicted"/>
<keyword evidence="2" id="KW-1185">Reference proteome</keyword>
<dbReference type="Proteomes" id="UP001341840">
    <property type="component" value="Unassembled WGS sequence"/>
</dbReference>
<protein>
    <recommendedName>
        <fullName evidence="3">Secreted protein</fullName>
    </recommendedName>
</protein>
<comment type="caution">
    <text evidence="1">The sequence shown here is derived from an EMBL/GenBank/DDBJ whole genome shotgun (WGS) entry which is preliminary data.</text>
</comment>
<evidence type="ECO:0000313" key="1">
    <source>
        <dbReference type="EMBL" id="MED6136464.1"/>
    </source>
</evidence>
<evidence type="ECO:0008006" key="3">
    <source>
        <dbReference type="Google" id="ProtNLM"/>
    </source>
</evidence>
<accession>A0ABU6SJ95</accession>
<name>A0ABU6SJ95_9FABA</name>
<dbReference type="EMBL" id="JASCZI010060864">
    <property type="protein sequence ID" value="MED6136464.1"/>
    <property type="molecule type" value="Genomic_DNA"/>
</dbReference>
<organism evidence="1 2">
    <name type="scientific">Stylosanthes scabra</name>
    <dbReference type="NCBI Taxonomy" id="79078"/>
    <lineage>
        <taxon>Eukaryota</taxon>
        <taxon>Viridiplantae</taxon>
        <taxon>Streptophyta</taxon>
        <taxon>Embryophyta</taxon>
        <taxon>Tracheophyta</taxon>
        <taxon>Spermatophyta</taxon>
        <taxon>Magnoliopsida</taxon>
        <taxon>eudicotyledons</taxon>
        <taxon>Gunneridae</taxon>
        <taxon>Pentapetalae</taxon>
        <taxon>rosids</taxon>
        <taxon>fabids</taxon>
        <taxon>Fabales</taxon>
        <taxon>Fabaceae</taxon>
        <taxon>Papilionoideae</taxon>
        <taxon>50 kb inversion clade</taxon>
        <taxon>dalbergioids sensu lato</taxon>
        <taxon>Dalbergieae</taxon>
        <taxon>Pterocarpus clade</taxon>
        <taxon>Stylosanthes</taxon>
    </lineage>
</organism>
<evidence type="ECO:0000313" key="2">
    <source>
        <dbReference type="Proteomes" id="UP001341840"/>
    </source>
</evidence>